<name>A0A1W5C935_ANOGA</name>
<evidence type="ECO:0000256" key="6">
    <source>
        <dbReference type="RuleBase" id="RU361235"/>
    </source>
</evidence>
<reference evidence="8" key="3">
    <citation type="journal article" date="2004" name="Trends Parasitol.">
        <title>The Anopheles gambiae genome: an update.</title>
        <authorList>
            <person name="Mongin E."/>
            <person name="Louis C."/>
            <person name="Holt R.A."/>
            <person name="Birney E."/>
            <person name="Collins F.H."/>
        </authorList>
    </citation>
    <scope>NUCLEOTIDE SEQUENCE</scope>
    <source>
        <strain evidence="8">PEST</strain>
    </source>
</reference>
<evidence type="ECO:0000313" key="8">
    <source>
        <dbReference type="EMBL" id="EAA05504.4"/>
    </source>
</evidence>
<organism evidence="8">
    <name type="scientific">Anopheles gambiae</name>
    <name type="common">African malaria mosquito</name>
    <dbReference type="NCBI Taxonomy" id="7165"/>
    <lineage>
        <taxon>Eukaryota</taxon>
        <taxon>Metazoa</taxon>
        <taxon>Ecdysozoa</taxon>
        <taxon>Arthropoda</taxon>
        <taxon>Hexapoda</taxon>
        <taxon>Insecta</taxon>
        <taxon>Pterygota</taxon>
        <taxon>Neoptera</taxon>
        <taxon>Endopterygota</taxon>
        <taxon>Diptera</taxon>
        <taxon>Nematocera</taxon>
        <taxon>Culicoidea</taxon>
        <taxon>Culicidae</taxon>
        <taxon>Anophelinae</taxon>
        <taxon>Anopheles</taxon>
    </lineage>
</organism>
<keyword evidence="3 6" id="KW-0378">Hydrolase</keyword>
<keyword evidence="4" id="KW-1015">Disulfide bond</keyword>
<proteinExistence type="inferred from homology"/>
<sequence>MASVQLSTTAVLIVLAIASIAGTSVAQDDQTPVVRIGRLGAVMGTMGETAWTGRPIYKFFNVKYAEAPVGRNRFRPPRSVRPWTGVMNATVPGRACPQRRTLSQDDPDAEDCLTLSIYSNNVTANRPVMVFIHGGAFVVGSASLYEPDYLLEKDIVLVSIQYRLGPLGFLSTGTANIPGNMAMLDMITALEWVSNNIRFFGGDRTSVTVFGESAGGAAVSALLYSPTVREDLFHRAIIQSGSIFSPWATCKSPKEGALDIARRVNCDRPVETMEDCLRNVPALRLMEAHEEHRNTQFNITGYPDVSGACIVIGEASPFMPKHPKMLPRTAFRNVELLAGTTAQEGLMFWEGVYRYGLSYRPETIQSSWDLLQLIDTINERFGASSNDGSHTWHQLFSTFLTTEIDRANYTELLPGLVDVSICGNLAIKAPVLQDVTRFAHANPGKVYLYSFDYSGVPSMYNFSSTDDEFKYPYHNNSFHAEDLFYLFPLGQRLNPRDTEIAKAMVDLWTSFAVSGRPAAAALKQSWNPVSHFNGPYLKINEAYEERQNYFNEFTASTDKARQQRSAATLLGLSRATIAVVALLYSVIRHLM</sequence>
<dbReference type="SUPFAM" id="SSF53474">
    <property type="entry name" value="alpha/beta-Hydrolases"/>
    <property type="match status" value="1"/>
</dbReference>
<dbReference type="eggNOG" id="KOG1516">
    <property type="taxonomic scope" value="Eukaryota"/>
</dbReference>
<dbReference type="PANTHER" id="PTHR43142:SF1">
    <property type="entry name" value="CARBOXYLIC ESTER HYDROLASE"/>
    <property type="match status" value="1"/>
</dbReference>
<evidence type="ECO:0000256" key="2">
    <source>
        <dbReference type="ARBA" id="ARBA00022487"/>
    </source>
</evidence>
<dbReference type="InterPro" id="IPR029058">
    <property type="entry name" value="AB_hydrolase_fold"/>
</dbReference>
<dbReference type="EC" id="3.1.1.-" evidence="6"/>
<dbReference type="PROSITE" id="PS00122">
    <property type="entry name" value="CARBOXYLESTERASE_B_1"/>
    <property type="match status" value="1"/>
</dbReference>
<feature type="signal peptide" evidence="6">
    <location>
        <begin position="1"/>
        <end position="26"/>
    </location>
</feature>
<keyword evidence="6" id="KW-0732">Signal</keyword>
<feature type="chain" id="PRO_5010602555" description="Carboxylic ester hydrolase" evidence="6">
    <location>
        <begin position="27"/>
        <end position="591"/>
    </location>
</feature>
<comment type="caution">
    <text evidence="8">The sequence shown here is derived from an EMBL/GenBank/DDBJ whole genome shotgun (WGS) entry which is preliminary data.</text>
</comment>
<evidence type="ECO:0000256" key="5">
    <source>
        <dbReference type="ARBA" id="ARBA00023180"/>
    </source>
</evidence>
<reference evidence="8" key="4">
    <citation type="journal article" date="2007" name="Genome Biol.">
        <title>Update of the Anopheles gambiae PEST genome assembly.</title>
        <authorList>
            <person name="Sharakhova M.V."/>
            <person name="Hammond M.P."/>
            <person name="Lobo N.F."/>
            <person name="Krzywinski J."/>
            <person name="Unger M.F."/>
            <person name="Hillenmeyer M.E."/>
            <person name="Bruggner R.V."/>
            <person name="Birney E."/>
            <person name="Collins F.H."/>
        </authorList>
    </citation>
    <scope>NUCLEOTIDE SEQUENCE</scope>
    <source>
        <strain evidence="8">PEST</strain>
    </source>
</reference>
<feature type="domain" description="Carboxylesterase type B" evidence="7">
    <location>
        <begin position="31"/>
        <end position="551"/>
    </location>
</feature>
<reference evidence="8" key="5">
    <citation type="submission" date="2011-05" db="EMBL/GenBank/DDBJ databases">
        <authorList>
            <consortium name="VectorBase"/>
        </authorList>
    </citation>
    <scope>NUCLEOTIDE SEQUENCE</scope>
    <source>
        <strain evidence="8">PEST</strain>
    </source>
</reference>
<dbReference type="Gene3D" id="3.40.50.1820">
    <property type="entry name" value="alpha/beta hydrolase"/>
    <property type="match status" value="1"/>
</dbReference>
<dbReference type="VEuPathDB" id="VectorBase:AGAP028696"/>
<reference evidence="8" key="1">
    <citation type="journal article" date="2002" name="Science">
        <title>The genome sequence of the malaria mosquito Anopheles gambiae.</title>
        <authorList>
            <person name="Holt R.A."/>
            <person name="Subramanian G.M."/>
            <person name="Halpern A."/>
            <person name="Sutton G.G."/>
            <person name="Charlab R."/>
            <person name="Nusskern D.R."/>
            <person name="Wincker P."/>
            <person name="Clark A.G."/>
            <person name="Ribeiro J.M."/>
            <person name="Wides R."/>
            <person name="Salzberg S.L."/>
            <person name="Loftus B."/>
            <person name="Yandell M."/>
            <person name="Majoros W.H."/>
            <person name="Rusch D.B."/>
            <person name="Lai Z."/>
            <person name="Kraft C.L."/>
            <person name="Abril J.F."/>
            <person name="Anthouard V."/>
            <person name="Arensburger P."/>
            <person name="Atkinson P.W."/>
            <person name="Baden H."/>
            <person name="de Berardinis V."/>
            <person name="Baldwin D."/>
            <person name="Benes V."/>
            <person name="Biedler J."/>
            <person name="Blass C."/>
            <person name="Bolanos R."/>
            <person name="Boscus D."/>
            <person name="Barnstead M."/>
            <person name="Cai S."/>
            <person name="Center A."/>
            <person name="Chaturverdi K."/>
            <person name="Christophides G.K."/>
            <person name="Chrystal M.A."/>
            <person name="Clamp M."/>
            <person name="Cravchik A."/>
            <person name="Curwen V."/>
            <person name="Dana A."/>
            <person name="Delcher A."/>
            <person name="Dew I."/>
            <person name="Evans C.A."/>
            <person name="Flanigan M."/>
            <person name="Grundschober-Freimoser A."/>
            <person name="Friedli L."/>
            <person name="Gu Z."/>
            <person name="Guan P."/>
            <person name="Guigo R."/>
            <person name="Hillenmeyer M.E."/>
            <person name="Hladun S.L."/>
            <person name="Hogan J.R."/>
            <person name="Hong Y.S."/>
            <person name="Hoover J."/>
            <person name="Jaillon O."/>
            <person name="Ke Z."/>
            <person name="Kodira C."/>
            <person name="Kokoza E."/>
            <person name="Koutsos A."/>
            <person name="Letunic I."/>
            <person name="Levitsky A."/>
            <person name="Liang Y."/>
            <person name="Lin J.J."/>
            <person name="Lobo N.F."/>
            <person name="Lopez J.R."/>
            <person name="Malek J.A."/>
            <person name="McIntosh T.C."/>
            <person name="Meister S."/>
            <person name="Miller J."/>
            <person name="Mobarry C."/>
            <person name="Mongin E."/>
            <person name="Murphy S.D."/>
            <person name="O'Brochta D.A."/>
            <person name="Pfannkoch C."/>
            <person name="Qi R."/>
            <person name="Regier M.A."/>
            <person name="Remington K."/>
            <person name="Shao H."/>
            <person name="Sharakhova M.V."/>
            <person name="Sitter C.D."/>
            <person name="Shetty J."/>
            <person name="Smith T.J."/>
            <person name="Strong R."/>
            <person name="Sun J."/>
            <person name="Thomasova D."/>
            <person name="Ton L.Q."/>
            <person name="Topalis P."/>
            <person name="Tu Z."/>
            <person name="Unger M.F."/>
            <person name="Walenz B."/>
            <person name="Wang A."/>
            <person name="Wang J."/>
            <person name="Wang M."/>
            <person name="Wang X."/>
            <person name="Woodford K.J."/>
            <person name="Wortman J.R."/>
            <person name="Wu M."/>
            <person name="Yao A."/>
            <person name="Zdobnov E.M."/>
            <person name="Zhang H."/>
            <person name="Zhao Q."/>
            <person name="Zhao S."/>
            <person name="Zhu S.C."/>
            <person name="Zhimulev I."/>
            <person name="Coluzzi M."/>
            <person name="della Torre A."/>
            <person name="Roth C.W."/>
            <person name="Louis C."/>
            <person name="Kalush F."/>
            <person name="Mural R.J."/>
            <person name="Myers E.W."/>
            <person name="Adams M.D."/>
            <person name="Smith H.O."/>
            <person name="Broder S."/>
            <person name="Gardner M.J."/>
            <person name="Fraser C.M."/>
            <person name="Birney E."/>
            <person name="Bork P."/>
            <person name="Brey P.T."/>
            <person name="Venter J.C."/>
            <person name="Weissenbach J."/>
            <person name="Kafatos F.C."/>
            <person name="Collins F.H."/>
            <person name="Hoffman S.L."/>
        </authorList>
    </citation>
    <scope>NUCLEOTIDE SEQUENCE [LARGE SCALE GENOMIC DNA]</scope>
    <source>
        <strain evidence="8">PEST</strain>
    </source>
</reference>
<comment type="similarity">
    <text evidence="1 6">Belongs to the type-B carboxylesterase/lipase family.</text>
</comment>
<dbReference type="AlphaFoldDB" id="A0A1W5C935"/>
<evidence type="ECO:0000256" key="1">
    <source>
        <dbReference type="ARBA" id="ARBA00005964"/>
    </source>
</evidence>
<dbReference type="VEuPathDB" id="VectorBase:AGAMI1_012863"/>
<dbReference type="PANTHER" id="PTHR43142">
    <property type="entry name" value="CARBOXYLIC ESTER HYDROLASE"/>
    <property type="match status" value="1"/>
</dbReference>
<gene>
    <name evidence="8" type="ORF">AgaP_AGAP010911</name>
</gene>
<dbReference type="InterPro" id="IPR019826">
    <property type="entry name" value="Carboxylesterase_B_AS"/>
</dbReference>
<protein>
    <recommendedName>
        <fullName evidence="6">Carboxylic ester hydrolase</fullName>
        <ecNumber evidence="6">3.1.1.-</ecNumber>
    </recommendedName>
</protein>
<dbReference type="InterPro" id="IPR002018">
    <property type="entry name" value="CarbesteraseB"/>
</dbReference>
<dbReference type="PaxDb" id="7165-AGAP010911-PA"/>
<keyword evidence="2" id="KW-0719">Serine esterase</keyword>
<evidence type="ECO:0000256" key="4">
    <source>
        <dbReference type="ARBA" id="ARBA00023157"/>
    </source>
</evidence>
<dbReference type="Pfam" id="PF00135">
    <property type="entry name" value="COesterase"/>
    <property type="match status" value="1"/>
</dbReference>
<accession>A0A1W5C935</accession>
<evidence type="ECO:0000259" key="7">
    <source>
        <dbReference type="Pfam" id="PF00135"/>
    </source>
</evidence>
<evidence type="ECO:0000256" key="3">
    <source>
        <dbReference type="ARBA" id="ARBA00022801"/>
    </source>
</evidence>
<keyword evidence="5" id="KW-0325">Glycoprotein</keyword>
<dbReference type="EMBL" id="AAAB01008823">
    <property type="protein sequence ID" value="EAA05504.4"/>
    <property type="molecule type" value="Genomic_DNA"/>
</dbReference>
<dbReference type="GO" id="GO:0052689">
    <property type="term" value="F:carboxylic ester hydrolase activity"/>
    <property type="evidence" value="ECO:0007669"/>
    <property type="project" value="UniProtKB-KW"/>
</dbReference>
<reference evidence="8" key="2">
    <citation type="submission" date="2002-03" db="EMBL/GenBank/DDBJ databases">
        <authorList>
            <consortium name="The Anopheles Genome Sequencing Consortium"/>
        </authorList>
    </citation>
    <scope>NUCLEOTIDE SEQUENCE</scope>
    <source>
        <strain evidence="8">PEST</strain>
    </source>
</reference>